<dbReference type="NCBIfam" id="TIGR02436">
    <property type="entry name" value="four helix bundle protein"/>
    <property type="match status" value="1"/>
</dbReference>
<dbReference type="Pfam" id="PF05635">
    <property type="entry name" value="23S_rRNA_IVP"/>
    <property type="match status" value="1"/>
</dbReference>
<dbReference type="CDD" id="cd16377">
    <property type="entry name" value="23S_rRNA_IVP_like"/>
    <property type="match status" value="1"/>
</dbReference>
<accession>A0A4R2LIK9</accession>
<dbReference type="PANTHER" id="PTHR38471">
    <property type="entry name" value="FOUR HELIX BUNDLE PROTEIN"/>
    <property type="match status" value="1"/>
</dbReference>
<dbReference type="InterPro" id="IPR036583">
    <property type="entry name" value="23S_rRNA_IVS_sf"/>
</dbReference>
<protein>
    <submittedName>
        <fullName evidence="1">Four helix bundle protein</fullName>
    </submittedName>
</protein>
<dbReference type="EMBL" id="SLWY01000003">
    <property type="protein sequence ID" value="TCO82985.1"/>
    <property type="molecule type" value="Genomic_DNA"/>
</dbReference>
<keyword evidence="2" id="KW-1185">Reference proteome</keyword>
<dbReference type="OrthoDB" id="160990at2"/>
<dbReference type="Gene3D" id="1.20.1440.60">
    <property type="entry name" value="23S rRNA-intervening sequence"/>
    <property type="match status" value="1"/>
</dbReference>
<dbReference type="AlphaFoldDB" id="A0A4R2LIK9"/>
<dbReference type="Proteomes" id="UP000295765">
    <property type="component" value="Unassembled WGS sequence"/>
</dbReference>
<gene>
    <name evidence="1" type="ORF">EV699_10330</name>
</gene>
<proteinExistence type="predicted"/>
<evidence type="ECO:0000313" key="1">
    <source>
        <dbReference type="EMBL" id="TCO82985.1"/>
    </source>
</evidence>
<organism evidence="1 2">
    <name type="scientific">Plasticicumulans lactativorans</name>
    <dbReference type="NCBI Taxonomy" id="1133106"/>
    <lineage>
        <taxon>Bacteria</taxon>
        <taxon>Pseudomonadati</taxon>
        <taxon>Pseudomonadota</taxon>
        <taxon>Gammaproteobacteria</taxon>
        <taxon>Candidatus Competibacteraceae</taxon>
        <taxon>Plasticicumulans</taxon>
    </lineage>
</organism>
<dbReference type="PANTHER" id="PTHR38471:SF2">
    <property type="entry name" value="FOUR HELIX BUNDLE PROTEIN"/>
    <property type="match status" value="1"/>
</dbReference>
<name>A0A4R2LIK9_9GAMM</name>
<comment type="caution">
    <text evidence="1">The sequence shown here is derived from an EMBL/GenBank/DDBJ whole genome shotgun (WGS) entry which is preliminary data.</text>
</comment>
<dbReference type="InterPro" id="IPR012657">
    <property type="entry name" value="23S_rRNA-intervening_sequence"/>
</dbReference>
<evidence type="ECO:0000313" key="2">
    <source>
        <dbReference type="Proteomes" id="UP000295765"/>
    </source>
</evidence>
<dbReference type="SUPFAM" id="SSF158446">
    <property type="entry name" value="IVS-encoded protein-like"/>
    <property type="match status" value="1"/>
</dbReference>
<sequence>MLLVEQVYALTASFPADERFGLTSQLRRAAVSVPSNIAEGYGRGGGEYRRFVDIAYGSLCEVETQLELGSRLGFARPDSLTTARDLASEVGRMLNGLRKHLTPDSLKLEP</sequence>
<reference evidence="1 2" key="1">
    <citation type="submission" date="2019-03" db="EMBL/GenBank/DDBJ databases">
        <title>Genomic Encyclopedia of Type Strains, Phase IV (KMG-IV): sequencing the most valuable type-strain genomes for metagenomic binning, comparative biology and taxonomic classification.</title>
        <authorList>
            <person name="Goeker M."/>
        </authorList>
    </citation>
    <scope>NUCLEOTIDE SEQUENCE [LARGE SCALE GENOMIC DNA]</scope>
    <source>
        <strain evidence="1 2">DSM 25287</strain>
    </source>
</reference>